<dbReference type="InterPro" id="IPR011109">
    <property type="entry name" value="DNA_bind_recombinase_dom"/>
</dbReference>
<dbReference type="PROSITE" id="PS51736">
    <property type="entry name" value="RECOMBINASES_3"/>
    <property type="match status" value="1"/>
</dbReference>
<evidence type="ECO:0000256" key="4">
    <source>
        <dbReference type="PIRSR" id="PIRSR606118-50"/>
    </source>
</evidence>
<dbReference type="InterPro" id="IPR038109">
    <property type="entry name" value="DNA_bind_recomb_sf"/>
</dbReference>
<evidence type="ECO:0000256" key="5">
    <source>
        <dbReference type="PROSITE-ProRule" id="PRU10137"/>
    </source>
</evidence>
<protein>
    <submittedName>
        <fullName evidence="8">Site-specific DNA recombinase</fullName>
    </submittedName>
</protein>
<dbReference type="GO" id="GO:0003677">
    <property type="term" value="F:DNA binding"/>
    <property type="evidence" value="ECO:0007669"/>
    <property type="project" value="UniProtKB-KW"/>
</dbReference>
<dbReference type="InterPro" id="IPR006119">
    <property type="entry name" value="Resolv_N"/>
</dbReference>
<keyword evidence="2" id="KW-0238">DNA-binding</keyword>
<keyword evidence="9" id="KW-1185">Reference proteome</keyword>
<evidence type="ECO:0000259" key="6">
    <source>
        <dbReference type="PROSITE" id="PS51736"/>
    </source>
</evidence>
<gene>
    <name evidence="8" type="ORF">SAMN04487834_104712</name>
</gene>
<dbReference type="EMBL" id="FNYK01000047">
    <property type="protein sequence ID" value="SEJ03605.1"/>
    <property type="molecule type" value="Genomic_DNA"/>
</dbReference>
<dbReference type="AlphaFoldDB" id="A0A1H6VUB0"/>
<evidence type="ECO:0000259" key="7">
    <source>
        <dbReference type="PROSITE" id="PS51737"/>
    </source>
</evidence>
<dbReference type="OrthoDB" id="9811097at2"/>
<keyword evidence="3" id="KW-0233">DNA recombination</keyword>
<dbReference type="RefSeq" id="WP_074732461.1">
    <property type="nucleotide sequence ID" value="NZ_JBNPOF010000036.1"/>
</dbReference>
<keyword evidence="1" id="KW-0229">DNA integration</keyword>
<dbReference type="PROSITE" id="PS00397">
    <property type="entry name" value="RECOMBINASES_1"/>
    <property type="match status" value="1"/>
</dbReference>
<dbReference type="InterPro" id="IPR006118">
    <property type="entry name" value="Recombinase_CS"/>
</dbReference>
<dbReference type="Proteomes" id="UP000183028">
    <property type="component" value="Unassembled WGS sequence"/>
</dbReference>
<reference evidence="9" key="1">
    <citation type="submission" date="2016-10" db="EMBL/GenBank/DDBJ databases">
        <authorList>
            <person name="Varghese N."/>
        </authorList>
    </citation>
    <scope>NUCLEOTIDE SEQUENCE [LARGE SCALE GENOMIC DNA]</scope>
    <source>
        <strain evidence="9">DSM 20406</strain>
    </source>
</reference>
<feature type="active site" description="O-(5'-phospho-DNA)-serine intermediate" evidence="4 5">
    <location>
        <position position="10"/>
    </location>
</feature>
<dbReference type="CDD" id="cd00338">
    <property type="entry name" value="Ser_Recombinase"/>
    <property type="match status" value="1"/>
</dbReference>
<dbReference type="Gene3D" id="3.40.50.1390">
    <property type="entry name" value="Resolvase, N-terminal catalytic domain"/>
    <property type="match status" value="1"/>
</dbReference>
<feature type="domain" description="Resolvase/invertase-type recombinase catalytic" evidence="6">
    <location>
        <begin position="2"/>
        <end position="154"/>
    </location>
</feature>
<dbReference type="PANTHER" id="PTHR30461">
    <property type="entry name" value="DNA-INVERTASE FROM LAMBDOID PROPHAGE"/>
    <property type="match status" value="1"/>
</dbReference>
<dbReference type="PROSITE" id="PS51737">
    <property type="entry name" value="RECOMBINASE_DNA_BIND"/>
    <property type="match status" value="1"/>
</dbReference>
<dbReference type="Gene3D" id="3.90.1750.20">
    <property type="entry name" value="Putative Large Serine Recombinase, Chain B, Domain 2"/>
    <property type="match status" value="1"/>
</dbReference>
<evidence type="ECO:0000256" key="2">
    <source>
        <dbReference type="ARBA" id="ARBA00023125"/>
    </source>
</evidence>
<dbReference type="Pfam" id="PF07508">
    <property type="entry name" value="Recombinase"/>
    <property type="match status" value="1"/>
</dbReference>
<dbReference type="InterPro" id="IPR036162">
    <property type="entry name" value="Resolvase-like_N_sf"/>
</dbReference>
<feature type="domain" description="Recombinase" evidence="7">
    <location>
        <begin position="164"/>
        <end position="265"/>
    </location>
</feature>
<dbReference type="PANTHER" id="PTHR30461:SF23">
    <property type="entry name" value="DNA RECOMBINASE-RELATED"/>
    <property type="match status" value="1"/>
</dbReference>
<evidence type="ECO:0000313" key="8">
    <source>
        <dbReference type="EMBL" id="SEJ03605.1"/>
    </source>
</evidence>
<dbReference type="GO" id="GO:0015074">
    <property type="term" value="P:DNA integration"/>
    <property type="evidence" value="ECO:0007669"/>
    <property type="project" value="UniProtKB-KW"/>
</dbReference>
<evidence type="ECO:0000256" key="3">
    <source>
        <dbReference type="ARBA" id="ARBA00023172"/>
    </source>
</evidence>
<evidence type="ECO:0000256" key="1">
    <source>
        <dbReference type="ARBA" id="ARBA00022908"/>
    </source>
</evidence>
<dbReference type="SUPFAM" id="SSF53041">
    <property type="entry name" value="Resolvase-like"/>
    <property type="match status" value="1"/>
</dbReference>
<accession>A0A1H6VUB0</accession>
<name>A0A1H6VUB0_9FIRM</name>
<dbReference type="InterPro" id="IPR050639">
    <property type="entry name" value="SSR_resolvase"/>
</dbReference>
<dbReference type="Pfam" id="PF00239">
    <property type="entry name" value="Resolvase"/>
    <property type="match status" value="1"/>
</dbReference>
<evidence type="ECO:0000313" key="9">
    <source>
        <dbReference type="Proteomes" id="UP000183028"/>
    </source>
</evidence>
<dbReference type="GO" id="GO:0000150">
    <property type="term" value="F:DNA strand exchange activity"/>
    <property type="evidence" value="ECO:0007669"/>
    <property type="project" value="InterPro"/>
</dbReference>
<sequence>MRMACYIRVSTDRQADDGCSLEMQRATLEKYLSIMNLVSDRDQVSWYCDDGYSAKSIAGRPSFLRLLKDIREGTIDALAIWDLSRLTRSIWDLRDILNLLAENEVELYCMNDDVHTETASERFSMNVRMLSYQFEREKVSERTNAVLIDLVKNKKRYVAGGKIAYGFRRTREKELVIDEERARYVREMFRLARHGMSLEQITLALNTLQSERYFQVENVRCMLKNRKYSGHYLFKGVEYDDIIPPIVTDEEQQEALDNLNHHSQKSDNYIFAGLVKCQCGTPMTNGLAWGSHYPRRYYYYHCRECNKYFSQIKLDKYFRSYRFPEGGDAFFDRIQTMLTGRQKAIRDRLRRLDEKYASGYVQEKEYLMLREVLESRSREAAEDQESLGCLNKKYADMDILEKKRYVHEKIKMITVDPVGKKVLSVEEREPLDPAESPVGKIGKG</sequence>
<organism evidence="8 9">
    <name type="scientific">Sharpea azabuensis</name>
    <dbReference type="NCBI Taxonomy" id="322505"/>
    <lineage>
        <taxon>Bacteria</taxon>
        <taxon>Bacillati</taxon>
        <taxon>Bacillota</taxon>
        <taxon>Erysipelotrichia</taxon>
        <taxon>Erysipelotrichales</taxon>
        <taxon>Coprobacillaceae</taxon>
        <taxon>Sharpea</taxon>
    </lineage>
</organism>
<dbReference type="SMART" id="SM00857">
    <property type="entry name" value="Resolvase"/>
    <property type="match status" value="1"/>
</dbReference>
<proteinExistence type="predicted"/>